<dbReference type="SUPFAM" id="SSF53271">
    <property type="entry name" value="PRTase-like"/>
    <property type="match status" value="1"/>
</dbReference>
<accession>A0A6J6CUF1</accession>
<dbReference type="AlphaFoldDB" id="A0A6J6CUF1"/>
<dbReference type="PANTHER" id="PTHR47505">
    <property type="entry name" value="DNA UTILIZATION PROTEIN YHGH"/>
    <property type="match status" value="1"/>
</dbReference>
<evidence type="ECO:0000256" key="1">
    <source>
        <dbReference type="ARBA" id="ARBA00008007"/>
    </source>
</evidence>
<gene>
    <name evidence="2" type="ORF">UFOPK1561_00444</name>
</gene>
<dbReference type="EMBL" id="CAEZSZ010000036">
    <property type="protein sequence ID" value="CAB4553408.1"/>
    <property type="molecule type" value="Genomic_DNA"/>
</dbReference>
<sequence length="233" mass="25270">MNVIEEFLNLVLPGICVLCQRKGSPLCSACKSVFSGPVIEVQRSNTDGFLLKGFAVSHYSKSAATLVHELKENSQTSLASAMAKHMATSLAAGLKENNSFRSVCLVPIPSKKTSFQKRGFNPSLLLAKKISNHLRKQKSIKIQVENCLRLNREVLDQASQVGLARRQNLAGAISLVRPPSSKEIWLVDDVVTTGSTLLEAARCLSESGLRVSGFVVFAETLPKHLQKARAAAI</sequence>
<dbReference type="CDD" id="cd06223">
    <property type="entry name" value="PRTases_typeI"/>
    <property type="match status" value="1"/>
</dbReference>
<evidence type="ECO:0000313" key="2">
    <source>
        <dbReference type="EMBL" id="CAB4553408.1"/>
    </source>
</evidence>
<organism evidence="2">
    <name type="scientific">freshwater metagenome</name>
    <dbReference type="NCBI Taxonomy" id="449393"/>
    <lineage>
        <taxon>unclassified sequences</taxon>
        <taxon>metagenomes</taxon>
        <taxon>ecological metagenomes</taxon>
    </lineage>
</organism>
<dbReference type="InterPro" id="IPR000836">
    <property type="entry name" value="PRTase_dom"/>
</dbReference>
<name>A0A6J6CUF1_9ZZZZ</name>
<reference evidence="2" key="1">
    <citation type="submission" date="2020-05" db="EMBL/GenBank/DDBJ databases">
        <authorList>
            <person name="Chiriac C."/>
            <person name="Salcher M."/>
            <person name="Ghai R."/>
            <person name="Kavagutti S V."/>
        </authorList>
    </citation>
    <scope>NUCLEOTIDE SEQUENCE</scope>
</reference>
<protein>
    <submittedName>
        <fullName evidence="2">Unannotated protein</fullName>
    </submittedName>
</protein>
<dbReference type="Gene3D" id="3.40.50.2020">
    <property type="match status" value="1"/>
</dbReference>
<comment type="similarity">
    <text evidence="1">Belongs to the ComF/GntX family.</text>
</comment>
<proteinExistence type="inferred from homology"/>
<dbReference type="InterPro" id="IPR029057">
    <property type="entry name" value="PRTase-like"/>
</dbReference>
<dbReference type="InterPro" id="IPR051910">
    <property type="entry name" value="ComF/GntX_DNA_util-trans"/>
</dbReference>
<dbReference type="PANTHER" id="PTHR47505:SF1">
    <property type="entry name" value="DNA UTILIZATION PROTEIN YHGH"/>
    <property type="match status" value="1"/>
</dbReference>